<feature type="transmembrane region" description="Helical" evidence="1">
    <location>
        <begin position="56"/>
        <end position="81"/>
    </location>
</feature>
<dbReference type="RefSeq" id="WP_201427931.1">
    <property type="nucleotide sequence ID" value="NZ_JAEQMG010000117.1"/>
</dbReference>
<feature type="transmembrane region" description="Helical" evidence="1">
    <location>
        <begin position="93"/>
        <end position="117"/>
    </location>
</feature>
<feature type="transmembrane region" description="Helical" evidence="1">
    <location>
        <begin position="6"/>
        <end position="23"/>
    </location>
</feature>
<organism evidence="3 4">
    <name type="scientific">Ruminococcus difficilis</name>
    <dbReference type="NCBI Taxonomy" id="2763069"/>
    <lineage>
        <taxon>Bacteria</taxon>
        <taxon>Bacillati</taxon>
        <taxon>Bacillota</taxon>
        <taxon>Clostridia</taxon>
        <taxon>Eubacteriales</taxon>
        <taxon>Oscillospiraceae</taxon>
        <taxon>Ruminococcus</taxon>
    </lineage>
</organism>
<dbReference type="GO" id="GO:0043164">
    <property type="term" value="P:Gram-negative-bacterium-type cell wall biogenesis"/>
    <property type="evidence" value="ECO:0007669"/>
    <property type="project" value="TreeGrafter"/>
</dbReference>
<evidence type="ECO:0000256" key="1">
    <source>
        <dbReference type="SAM" id="Phobius"/>
    </source>
</evidence>
<dbReference type="Pfam" id="PF02698">
    <property type="entry name" value="DUF218"/>
    <property type="match status" value="1"/>
</dbReference>
<dbReference type="CDD" id="cd06259">
    <property type="entry name" value="YdcF-like"/>
    <property type="match status" value="1"/>
</dbReference>
<sequence>MVRILVYSAAIFFWVLLVISFLIDRSRYRNCYFLFLSLASSIIAMTFLAGEHQKTVLVILFNIVIVTLLIVPIFLICNGVVMLRREGRSMANLLSLFFGIIIAVGEIATLVAVMIPILVGREWVTESYLRNISHISIFMSVTVIYISMCFVVFMLYCVFLMIIPRKRDFDYVIIHGAGLLDGDRVSKLLSDRLDKAIEVYHKDPTPPIMIPSGGKGSDETISEAEAMARYLIDKGIPPEQIIKEDQSLTTFENLKFSKRIIDSREGSKYTVLVTSNYHVYRALRYCRKNKMKCTGVGSHVAFYYWPSALIREFIAVHSEKKHLITFIIGWVLCMIPLIVMCFAH</sequence>
<dbReference type="PANTHER" id="PTHR30336:SF18">
    <property type="entry name" value="MEMBRANE PROTEIN"/>
    <property type="match status" value="1"/>
</dbReference>
<dbReference type="Proteomes" id="UP000633365">
    <property type="component" value="Unassembled WGS sequence"/>
</dbReference>
<gene>
    <name evidence="3" type="ORF">JKK62_10890</name>
</gene>
<protein>
    <submittedName>
        <fullName evidence="3">YdcF family protein</fullName>
    </submittedName>
</protein>
<evidence type="ECO:0000313" key="3">
    <source>
        <dbReference type="EMBL" id="MBK6089137.1"/>
    </source>
</evidence>
<dbReference type="GO" id="GO:0000270">
    <property type="term" value="P:peptidoglycan metabolic process"/>
    <property type="evidence" value="ECO:0007669"/>
    <property type="project" value="TreeGrafter"/>
</dbReference>
<dbReference type="InterPro" id="IPR014729">
    <property type="entry name" value="Rossmann-like_a/b/a_fold"/>
</dbReference>
<proteinExistence type="predicted"/>
<feature type="domain" description="DUF218" evidence="2">
    <location>
        <begin position="170"/>
        <end position="314"/>
    </location>
</feature>
<feature type="transmembrane region" description="Helical" evidence="1">
    <location>
        <begin position="30"/>
        <end position="50"/>
    </location>
</feature>
<keyword evidence="1" id="KW-1133">Transmembrane helix</keyword>
<keyword evidence="4" id="KW-1185">Reference proteome</keyword>
<name>A0A934WSI8_9FIRM</name>
<dbReference type="AlphaFoldDB" id="A0A934WSI8"/>
<evidence type="ECO:0000259" key="2">
    <source>
        <dbReference type="Pfam" id="PF02698"/>
    </source>
</evidence>
<dbReference type="PANTHER" id="PTHR30336">
    <property type="entry name" value="INNER MEMBRANE PROTEIN, PROBABLE PERMEASE"/>
    <property type="match status" value="1"/>
</dbReference>
<dbReference type="InterPro" id="IPR051599">
    <property type="entry name" value="Cell_Envelope_Assoc"/>
</dbReference>
<keyword evidence="1" id="KW-0472">Membrane</keyword>
<dbReference type="InterPro" id="IPR003848">
    <property type="entry name" value="DUF218"/>
</dbReference>
<evidence type="ECO:0000313" key="4">
    <source>
        <dbReference type="Proteomes" id="UP000633365"/>
    </source>
</evidence>
<feature type="transmembrane region" description="Helical" evidence="1">
    <location>
        <begin position="137"/>
        <end position="163"/>
    </location>
</feature>
<dbReference type="GO" id="GO:0005886">
    <property type="term" value="C:plasma membrane"/>
    <property type="evidence" value="ECO:0007669"/>
    <property type="project" value="TreeGrafter"/>
</dbReference>
<accession>A0A934WSI8</accession>
<keyword evidence="1" id="KW-0812">Transmembrane</keyword>
<reference evidence="3" key="1">
    <citation type="submission" date="2021-01" db="EMBL/GenBank/DDBJ databases">
        <title>Genome public.</title>
        <authorList>
            <person name="Liu C."/>
            <person name="Sun Q."/>
        </authorList>
    </citation>
    <scope>NUCLEOTIDE SEQUENCE</scope>
    <source>
        <strain evidence="3">M6</strain>
    </source>
</reference>
<dbReference type="EMBL" id="JAEQMG010000117">
    <property type="protein sequence ID" value="MBK6089137.1"/>
    <property type="molecule type" value="Genomic_DNA"/>
</dbReference>
<feature type="transmembrane region" description="Helical" evidence="1">
    <location>
        <begin position="323"/>
        <end position="343"/>
    </location>
</feature>
<dbReference type="Gene3D" id="3.40.50.620">
    <property type="entry name" value="HUPs"/>
    <property type="match status" value="1"/>
</dbReference>
<comment type="caution">
    <text evidence="3">The sequence shown here is derived from an EMBL/GenBank/DDBJ whole genome shotgun (WGS) entry which is preliminary data.</text>
</comment>